<dbReference type="Gene3D" id="1.50.10.10">
    <property type="match status" value="1"/>
</dbReference>
<feature type="transmembrane region" description="Helical" evidence="3">
    <location>
        <begin position="448"/>
        <end position="476"/>
    </location>
</feature>
<dbReference type="Proteomes" id="UP000248745">
    <property type="component" value="Unassembled WGS sequence"/>
</dbReference>
<keyword evidence="3" id="KW-0812">Transmembrane</keyword>
<dbReference type="Pfam" id="PF06165">
    <property type="entry name" value="GH94_b-supersand"/>
    <property type="match status" value="2"/>
</dbReference>
<dbReference type="InterPro" id="IPR019282">
    <property type="entry name" value="Glycoamylase-like_cons_dom"/>
</dbReference>
<gene>
    <name evidence="8" type="ORF">DN068_12525</name>
</gene>
<evidence type="ECO:0000256" key="2">
    <source>
        <dbReference type="ARBA" id="ARBA00022679"/>
    </source>
</evidence>
<dbReference type="InterPro" id="IPR037018">
    <property type="entry name" value="GH65_N"/>
</dbReference>
<protein>
    <submittedName>
        <fullName evidence="8">Cyclic beta 1-2 glucan synthetase</fullName>
    </submittedName>
</protein>
<accession>A0A2W2BXV3</accession>
<dbReference type="RefSeq" id="WP_110999274.1">
    <property type="nucleotide sequence ID" value="NZ_QKTW01000017.1"/>
</dbReference>
<comment type="caution">
    <text evidence="8">The sequence shown here is derived from an EMBL/GenBank/DDBJ whole genome shotgun (WGS) entry which is preliminary data.</text>
</comment>
<dbReference type="OrthoDB" id="9769991at2"/>
<dbReference type="InterPro" id="IPR037824">
    <property type="entry name" value="GH94N_2_NdvB"/>
</dbReference>
<reference evidence="8 9" key="1">
    <citation type="submission" date="2018-06" db="EMBL/GenBank/DDBJ databases">
        <title>Mucibacter soli gen. nov., sp. nov., a new member of the family Chitinophagaceae producing mucin.</title>
        <authorList>
            <person name="Kim M.-K."/>
            <person name="Park S."/>
            <person name="Kim T.-S."/>
            <person name="Joung Y."/>
            <person name="Han J.-H."/>
            <person name="Kim S.B."/>
        </authorList>
    </citation>
    <scope>NUCLEOTIDE SEQUENCE [LARGE SCALE GENOMIC DNA]</scope>
    <source>
        <strain evidence="8 9">R1-15</strain>
    </source>
</reference>
<dbReference type="InterPro" id="IPR052047">
    <property type="entry name" value="GH94_Enzymes"/>
</dbReference>
<feature type="domain" description="Glycosyl hydrolase 94 supersandwich" evidence="5">
    <location>
        <begin position="2104"/>
        <end position="2372"/>
    </location>
</feature>
<dbReference type="Gene3D" id="1.50.10.140">
    <property type="match status" value="2"/>
</dbReference>
<feature type="transmembrane region" description="Helical" evidence="3">
    <location>
        <begin position="975"/>
        <end position="993"/>
    </location>
</feature>
<dbReference type="InterPro" id="IPR012341">
    <property type="entry name" value="6hp_glycosidase-like_sf"/>
</dbReference>
<dbReference type="InterPro" id="IPR010383">
    <property type="entry name" value="Glyco_hydrolase_94_b-supersand"/>
</dbReference>
<keyword evidence="3" id="KW-1133">Transmembrane helix</keyword>
<dbReference type="Gene3D" id="2.60.420.10">
    <property type="entry name" value="Maltose phosphorylase, domain 3"/>
    <property type="match status" value="1"/>
</dbReference>
<evidence type="ECO:0000313" key="9">
    <source>
        <dbReference type="Proteomes" id="UP000248745"/>
    </source>
</evidence>
<dbReference type="InterPro" id="IPR008928">
    <property type="entry name" value="6-hairpin_glycosidase_sf"/>
</dbReference>
<keyword evidence="2" id="KW-0808">Transferase</keyword>
<evidence type="ECO:0000256" key="1">
    <source>
        <dbReference type="ARBA" id="ARBA00022676"/>
    </source>
</evidence>
<keyword evidence="3" id="KW-0472">Membrane</keyword>
<name>A0A2W2BXV3_9BACT</name>
<evidence type="ECO:0000313" key="8">
    <source>
        <dbReference type="EMBL" id="PZF72683.1"/>
    </source>
</evidence>
<dbReference type="InterPro" id="IPR037820">
    <property type="entry name" value="GH94N_NdvB"/>
</dbReference>
<dbReference type="Pfam" id="PF03633">
    <property type="entry name" value="Glyco_hydro_65C"/>
    <property type="match status" value="1"/>
</dbReference>
<keyword evidence="9" id="KW-1185">Reference proteome</keyword>
<evidence type="ECO:0000256" key="3">
    <source>
        <dbReference type="SAM" id="Phobius"/>
    </source>
</evidence>
<dbReference type="InterPro" id="IPR033432">
    <property type="entry name" value="GH94_catalytic"/>
</dbReference>
<dbReference type="SUPFAM" id="SSF48208">
    <property type="entry name" value="Six-hairpin glycosidases"/>
    <property type="match status" value="1"/>
</dbReference>
<dbReference type="PANTHER" id="PTHR37469:SF2">
    <property type="entry name" value="CELLOBIONIC ACID PHOSPHORYLASE"/>
    <property type="match status" value="1"/>
</dbReference>
<evidence type="ECO:0000259" key="6">
    <source>
        <dbReference type="Pfam" id="PF10091"/>
    </source>
</evidence>
<dbReference type="InterPro" id="IPR005194">
    <property type="entry name" value="Glyco_hydro_65_C"/>
</dbReference>
<feature type="transmembrane region" description="Helical" evidence="3">
    <location>
        <begin position="849"/>
        <end position="870"/>
    </location>
</feature>
<sequence>MKFTIGTTAHEAILDTRSYFQNRANEAPLRAELFSTEQLEHYGQKLATTHELSDRRVPGLLLKRLAENERLLNDARTILVDAIRKDQIVTPAGEWLIDNFYLIEEQIRTVKKHLPRVYSERLPQLRSAQPPGVTRVYNIILQIVTHSDGRIDWERLSKFITSYQSVTQLELGELWAVPIMLRLTLIENLRRVSTQVAIDMIDRNLADYWSKQMLEVAQTTPQRLVLNTADMARSNPPMTSAFVSEMSRQLLGKGTALSMPLTWMEQRLAEDGRTSSELVAVEIQQQAANQVSVSNSIGSLRLLGSLDWRAFVEGHSVVEQTLRTDVNGVYGKMDFATRDHYRHMVEYIAKKSLLSENEVARIAIKLAHDASDTADSRESHVGYYLIDKGVSATEKEAKMHHGFVDRLRKSLSKSRMTAYLGGIVLMSAVTTAGFIWKAHTDDINNPWLLVLLGACLILASSQLAVTVINFFSTLLVKPHLLPRMDFSEAIPEDCSSLIVIPTMLSSVKMIEEMVEALEVRFLANRDENLRFSLLTDFKDAPQKTLPEDARLLELVKCGIENLKKKYEDGTRELFFLFHRPRQWNAREKIWMGYERKRGKLSELNCLLRGACKESFSCIVGDVDALREIRYVVTLDSDTQLPRGTAWKMIASMAHPLNRPVYDEKKRRVTEGYGILQPRIDVSLPEAGSSYYSRLHGNEPGIDPYTRASSDVYQDLFAEGSFIGKGIYDVDVFEKVLHGKFPENRILSHDLLEGSYVRSGLLSDVELYEKYPMSYRLDMKRRVRWVRGDWQIFPWFLPFIPGGDKRWHKNTLSALSRWKIFDNIRRSLIPFALTALMILGWTILDAPLFWTIAVSAIIVFPIFVTVVWDAFQKPDDVILSHHIKMLGHNTANIVVHTVFSVICLPYEGFANMSAILRTVWRVLISHRKLLEWDVSSNIDNTKLNSLQSAYKRMWIAPFLAVALLAFLVYYDLNSFAIAVPILLLWGVSPFIIWYSSRPVIRKKALFSSKQHIFLHKISRKTWAFFEKFVTVDENWLPPDNFQEYPQPVIAHRTSPTNIGLSLLANITAWDFGYLSMTQVLNRTSDTIDTLHKLERFRGHFYNWYDTQTLQPLLPKYISTVDSGNLAGHLLTLRQSLFEILHGPMVRRKIFEGLLDTLRVLKDNLGKEELKLLAEFSSLLDASIQAAPATIDGVQAAITQLSVSYQTAKKELNAAPESMAEWWAEMLAQQISDAADDVQLLEPWIDWPPYAHKFIDTIGLNGNISLSALCLKVNQLVAGIDALKNSDNTEEENQWLDVFKQAITALAPRIKSKESLIEKLGHECIGLADMEWDFLYDRSKHLFTIGYKVEEHVCDPSFYDLLASEARLCTFVAIAQGKLPEESWFALGRLLTNAGGAGVLLSWSGSMFEYLMPLLVMPTYENTLLDQTYKGTVKRQIEYGKQRGVPWGISESGYNMVDAASNYQYRAFGVPGLGLKRGLEADLVIAPYATAMALMVDPEGACQNLETMWDDGFEGAYGFHEAIDYTPSRLQLGQTKAVIQSFMAHHQGMSFLSLGYLLHEQPMQRRFEAEPQFQATVLLLQERIPKSTSFYAHTTDMAEVSYPVSGKEVRVLHTPDTPIPEVQLLSNGKYHVMVTNSGGGYSRWKDLAVTRWREDTTCDNWGMFCYIRDLGTGAFWSNTYQPVQKKAKMYEAAFSQGRVDFHNSTNDIETHTEIVISPEDDIEMRRIHITNRAGTRKTIEITSYAEVVLAAPASDLMQPAFGNLFVQTEIVPDKNAIICTRRPRSADEHVPWMFHTMMVNGTNQTEVSYETDRMAFLGHGNTPANPVAMSEQGPLAGGQGSVLDPIVAVRHKVVLGPDESVSFDLVTGVAETREVCEHLITQYQDRHHKDRVLELSWTHSQVILRQINASEADAQLFGRLASSVIFMNASLRADPSILIKNHKGQSGLWGYSISGDLPIVLLQIEDQNNIQLARQLIQAHTYWHLKGLIVDLVIWNEDHGGYRQAFQNQILSMIPNEFVNKPGGIFLRAADQISNEDRILFQTVARVIISDANGSLADQVAKRIGIRANIPYLAQGQTAISPSDGLSLPKDLLFDNGLGGFSADGKEYVIIVDNKKRTPTPWVNVIANPDFGTVVSESGQAYTWIDNAHEMRLTPWNNDIVSDTAGEVFYLRDEESGNFWSATPLPRAGDSAYVTRHGFGYSVFEHMENGIYSEMTVFTDVKSPVKFTIVKIRNNSGQPRKLSVTGYTEWVLGDLRPKTAMYVITELEQGTGALISRNPYSTEFGERVAFFDVGNMPRTYTGDRTEFIGRNKSLQNPDAMHRTRLSNKVGVGFDPCAAIMVPIELANGEEREIVFRLGAGQDMNQANDIIRQFRGNDIAHEAYERARAYWQHTTSAVQIETPDTATNILTNGWLNYQTLSCRLWGRSGYYQSGGAFGFRDQLQDVVSLLFTTPELARKQLVLAASRQFPEGDVQHWWHPPVGRGVRTRISDDYLWLPLVTCKYIQHTGDLSVLDESQPFLDMRPLSPGEDSVYALPGVSDKIATLYEHCVCAIRHGLNFGAHGLPLMGTGDWNDGMDRVGREGKGESVWLAFFLYDVLVSFIDIANRHNDAEFAAECRKQADTLSANIDKNAWDGNWYRRAYFDDGTPLGSSQNEECQIDSISQSWSVLSGAGNPERALMAMTSAEQHLVKTDAGLIQLLEPPFDKSNIDPGYIKGYVPGVRENGGQYTHAAVWLIMAFAKLKNTQKTWSLLQMINPLNHGRTAEQISIYKVEPYVLAADVYGCPPHTGRGGWTWYTGSASWMYQLIVSSFLGLQVNEGKLSFNPCVPEDWKGFKLHYRYKETTYHITILQKSVKEMTVLVDNDPQQDKMITLIDDKKEHEVIVVI</sequence>
<dbReference type="Pfam" id="PF10091">
    <property type="entry name" value="Glycoamylase"/>
    <property type="match status" value="1"/>
</dbReference>
<dbReference type="CDD" id="cd11756">
    <property type="entry name" value="GH94N_ChvB_NdvB_1_like"/>
    <property type="match status" value="1"/>
</dbReference>
<dbReference type="SUPFAM" id="SSF74650">
    <property type="entry name" value="Galactose mutarotase-like"/>
    <property type="match status" value="2"/>
</dbReference>
<keyword evidence="1" id="KW-0328">Glycosyltransferase</keyword>
<dbReference type="Pfam" id="PF17167">
    <property type="entry name" value="Glyco_hydro_94"/>
    <property type="match status" value="1"/>
</dbReference>
<dbReference type="Gene3D" id="2.70.98.40">
    <property type="entry name" value="Glycoside hydrolase, family 65, N-terminal domain"/>
    <property type="match status" value="2"/>
</dbReference>
<feature type="transmembrane region" description="Helical" evidence="3">
    <location>
        <begin position="952"/>
        <end position="969"/>
    </location>
</feature>
<feature type="domain" description="Glycoamylase-like" evidence="6">
    <location>
        <begin position="1356"/>
        <end position="1553"/>
    </location>
</feature>
<organism evidence="8 9">
    <name type="scientific">Taibaiella soli</name>
    <dbReference type="NCBI Taxonomy" id="1649169"/>
    <lineage>
        <taxon>Bacteria</taxon>
        <taxon>Pseudomonadati</taxon>
        <taxon>Bacteroidota</taxon>
        <taxon>Chitinophagia</taxon>
        <taxon>Chitinophagales</taxon>
        <taxon>Chitinophagaceae</taxon>
        <taxon>Taibaiella</taxon>
    </lineage>
</organism>
<feature type="transmembrane region" description="Helical" evidence="3">
    <location>
        <begin position="826"/>
        <end position="843"/>
    </location>
</feature>
<evidence type="ECO:0000259" key="4">
    <source>
        <dbReference type="Pfam" id="PF03633"/>
    </source>
</evidence>
<dbReference type="CDD" id="cd11753">
    <property type="entry name" value="GH94N_ChvB_NdvB_2_like"/>
    <property type="match status" value="1"/>
</dbReference>
<dbReference type="EMBL" id="QKTW01000017">
    <property type="protein sequence ID" value="PZF72683.1"/>
    <property type="molecule type" value="Genomic_DNA"/>
</dbReference>
<dbReference type="InterPro" id="IPR011013">
    <property type="entry name" value="Gal_mutarotase_sf_dom"/>
</dbReference>
<dbReference type="GO" id="GO:0030246">
    <property type="term" value="F:carbohydrate binding"/>
    <property type="evidence" value="ECO:0007669"/>
    <property type="project" value="InterPro"/>
</dbReference>
<feature type="transmembrane region" description="Helical" evidence="3">
    <location>
        <begin position="416"/>
        <end position="436"/>
    </location>
</feature>
<feature type="domain" description="Glycoside hydrolase family 65 C-terminal" evidence="4">
    <location>
        <begin position="2812"/>
        <end position="2852"/>
    </location>
</feature>
<feature type="domain" description="Glycosyl hydrolase 94 supersandwich" evidence="5">
    <location>
        <begin position="1607"/>
        <end position="1883"/>
    </location>
</feature>
<dbReference type="GO" id="GO:0016757">
    <property type="term" value="F:glycosyltransferase activity"/>
    <property type="evidence" value="ECO:0007669"/>
    <property type="project" value="UniProtKB-KW"/>
</dbReference>
<proteinExistence type="predicted"/>
<dbReference type="PANTHER" id="PTHR37469">
    <property type="entry name" value="CELLOBIONIC ACID PHOSPHORYLASE-RELATED"/>
    <property type="match status" value="1"/>
</dbReference>
<dbReference type="SMART" id="SM01068">
    <property type="entry name" value="CBM_X"/>
    <property type="match status" value="2"/>
</dbReference>
<evidence type="ECO:0000259" key="7">
    <source>
        <dbReference type="Pfam" id="PF17167"/>
    </source>
</evidence>
<evidence type="ECO:0000259" key="5">
    <source>
        <dbReference type="Pfam" id="PF06165"/>
    </source>
</evidence>
<feature type="domain" description="Glycosyl hydrolase 94 catalytic" evidence="7">
    <location>
        <begin position="2387"/>
        <end position="2811"/>
    </location>
</feature>
<dbReference type="GO" id="GO:0005975">
    <property type="term" value="P:carbohydrate metabolic process"/>
    <property type="evidence" value="ECO:0007669"/>
    <property type="project" value="InterPro"/>
</dbReference>